<feature type="region of interest" description="Disordered" evidence="5">
    <location>
        <begin position="501"/>
        <end position="522"/>
    </location>
</feature>
<dbReference type="Pfam" id="PF00743">
    <property type="entry name" value="FMO-like"/>
    <property type="match status" value="2"/>
</dbReference>
<dbReference type="GeneID" id="43595981"/>
<dbReference type="Proteomes" id="UP000254866">
    <property type="component" value="Unassembled WGS sequence"/>
</dbReference>
<evidence type="ECO:0000256" key="2">
    <source>
        <dbReference type="ARBA" id="ARBA00022630"/>
    </source>
</evidence>
<dbReference type="GO" id="GO:0050661">
    <property type="term" value="F:NADP binding"/>
    <property type="evidence" value="ECO:0007669"/>
    <property type="project" value="InterPro"/>
</dbReference>
<evidence type="ECO:0000256" key="4">
    <source>
        <dbReference type="ARBA" id="ARBA00023002"/>
    </source>
</evidence>
<name>A0A370TTD1_9HELO</name>
<dbReference type="InterPro" id="IPR020946">
    <property type="entry name" value="Flavin_mOase-like"/>
</dbReference>
<comment type="caution">
    <text evidence="6">The sequence shown here is derived from an EMBL/GenBank/DDBJ whole genome shotgun (WGS) entry which is preliminary data.</text>
</comment>
<protein>
    <submittedName>
        <fullName evidence="6">FAD protein</fullName>
    </submittedName>
</protein>
<dbReference type="GO" id="GO:0050660">
    <property type="term" value="F:flavin adenine dinucleotide binding"/>
    <property type="evidence" value="ECO:0007669"/>
    <property type="project" value="InterPro"/>
</dbReference>
<dbReference type="OrthoDB" id="66881at2759"/>
<feature type="compositionally biased region" description="Basic and acidic residues" evidence="5">
    <location>
        <begin position="510"/>
        <end position="522"/>
    </location>
</feature>
<evidence type="ECO:0000313" key="6">
    <source>
        <dbReference type="EMBL" id="RDL38792.1"/>
    </source>
</evidence>
<evidence type="ECO:0000256" key="3">
    <source>
        <dbReference type="ARBA" id="ARBA00022827"/>
    </source>
</evidence>
<keyword evidence="2" id="KW-0285">Flavoprotein</keyword>
<keyword evidence="4" id="KW-0560">Oxidoreductase</keyword>
<dbReference type="PANTHER" id="PTHR23023">
    <property type="entry name" value="DIMETHYLANILINE MONOOXYGENASE"/>
    <property type="match status" value="1"/>
</dbReference>
<dbReference type="Gene3D" id="3.50.50.60">
    <property type="entry name" value="FAD/NAD(P)-binding domain"/>
    <property type="match status" value="2"/>
</dbReference>
<dbReference type="RefSeq" id="XP_031871448.1">
    <property type="nucleotide sequence ID" value="XM_032011755.1"/>
</dbReference>
<keyword evidence="3" id="KW-0274">FAD</keyword>
<dbReference type="InterPro" id="IPR036188">
    <property type="entry name" value="FAD/NAD-bd_sf"/>
</dbReference>
<dbReference type="PRINTS" id="PR00419">
    <property type="entry name" value="ADXRDTASE"/>
</dbReference>
<evidence type="ECO:0000256" key="5">
    <source>
        <dbReference type="SAM" id="MobiDB-lite"/>
    </source>
</evidence>
<dbReference type="STRING" id="2656787.A0A370TTD1"/>
<dbReference type="AlphaFoldDB" id="A0A370TTD1"/>
<comment type="similarity">
    <text evidence="1">Belongs to the FMO family.</text>
</comment>
<evidence type="ECO:0000313" key="7">
    <source>
        <dbReference type="Proteomes" id="UP000254866"/>
    </source>
</evidence>
<feature type="region of interest" description="Disordered" evidence="5">
    <location>
        <begin position="476"/>
        <end position="495"/>
    </location>
</feature>
<dbReference type="EMBL" id="NPIC01000002">
    <property type="protein sequence ID" value="RDL38792.1"/>
    <property type="molecule type" value="Genomic_DNA"/>
</dbReference>
<organism evidence="6 7">
    <name type="scientific">Venustampulla echinocandica</name>
    <dbReference type="NCBI Taxonomy" id="2656787"/>
    <lineage>
        <taxon>Eukaryota</taxon>
        <taxon>Fungi</taxon>
        <taxon>Dikarya</taxon>
        <taxon>Ascomycota</taxon>
        <taxon>Pezizomycotina</taxon>
        <taxon>Leotiomycetes</taxon>
        <taxon>Helotiales</taxon>
        <taxon>Pleuroascaceae</taxon>
        <taxon>Venustampulla</taxon>
    </lineage>
</organism>
<dbReference type="SUPFAM" id="SSF51905">
    <property type="entry name" value="FAD/NAD(P)-binding domain"/>
    <property type="match status" value="2"/>
</dbReference>
<keyword evidence="7" id="KW-1185">Reference proteome</keyword>
<proteinExistence type="inferred from homology"/>
<gene>
    <name evidence="6" type="ORF">BP5553_03132</name>
</gene>
<dbReference type="InterPro" id="IPR050346">
    <property type="entry name" value="FMO-like"/>
</dbReference>
<sequence>MVAVKRVAVVGAGPAGAITIDALAKEKTFDLIRVFERREAPGGCWLADKQPPPLLSDLAALASRSADAPIPLPDRLPAQRPKIANPRYAESSIYPYLETNVHSIPMEFSQEPIPAERSQRSIGLHGPDTPFRHWSVMQRYIQGLVDRNGYQDLVSYNTTVEHVEKVGHEWKVTLRRDGAEKDYWWVEWFDAVVVASGHYSIPYVPAIEGLEQFEKLRPGSVIHSKQFRGKEYFQGKRVVIVGASVSGADIAVDLVNTVVSPVYAVVSGHRANAYFGDEAFNHPHISKQPSISRIEGRTVHFVDGNTVRDVDNIIFGTGYSWTLPFLPQVEVRNNRVPNLYQHVVYQKDPTLLFIGAVAAGLTFKIFEYQAVLTARILAGRAILPPMAEQENWEQDRIAARGDGPKFTLIFPDFEDYFEAVRALAGPGEHGLGRQLPPFKREWFKAFLDGLELRKKMWRRINARAWDELDLNLNGLDLGGQKKTRSPPPTYGSDLLNKIPSVTREVPGTTKGEKGGDEHVISN</sequence>
<dbReference type="GO" id="GO:0004499">
    <property type="term" value="F:N,N-dimethylaniline monooxygenase activity"/>
    <property type="evidence" value="ECO:0007669"/>
    <property type="project" value="InterPro"/>
</dbReference>
<evidence type="ECO:0000256" key="1">
    <source>
        <dbReference type="ARBA" id="ARBA00009183"/>
    </source>
</evidence>
<reference evidence="6 7" key="1">
    <citation type="journal article" date="2018" name="IMA Fungus">
        <title>IMA Genome-F 9: Draft genome sequence of Annulohypoxylon stygium, Aspergillus mulundensis, Berkeleyomyces basicola (syn. Thielaviopsis basicola), Ceratocystis smalleyi, two Cercospora beticola strains, Coleophoma cylindrospora, Fusarium fracticaudum, Phialophora cf. hyalina, and Morchella septimelata.</title>
        <authorList>
            <person name="Wingfield B.D."/>
            <person name="Bills G.F."/>
            <person name="Dong Y."/>
            <person name="Huang W."/>
            <person name="Nel W.J."/>
            <person name="Swalarsk-Parry B.S."/>
            <person name="Vaghefi N."/>
            <person name="Wilken P.M."/>
            <person name="An Z."/>
            <person name="de Beer Z.W."/>
            <person name="De Vos L."/>
            <person name="Chen L."/>
            <person name="Duong T.A."/>
            <person name="Gao Y."/>
            <person name="Hammerbacher A."/>
            <person name="Kikkert J.R."/>
            <person name="Li Y."/>
            <person name="Li H."/>
            <person name="Li K."/>
            <person name="Li Q."/>
            <person name="Liu X."/>
            <person name="Ma X."/>
            <person name="Naidoo K."/>
            <person name="Pethybridge S.J."/>
            <person name="Sun J."/>
            <person name="Steenkamp E.T."/>
            <person name="van der Nest M.A."/>
            <person name="van Wyk S."/>
            <person name="Wingfield M.J."/>
            <person name="Xiong C."/>
            <person name="Yue Q."/>
            <person name="Zhang X."/>
        </authorList>
    </citation>
    <scope>NUCLEOTIDE SEQUENCE [LARGE SCALE GENOMIC DNA]</scope>
    <source>
        <strain evidence="6 7">BP 5553</strain>
    </source>
</reference>
<accession>A0A370TTD1</accession>